<feature type="transmembrane region" description="Helical" evidence="2">
    <location>
        <begin position="849"/>
        <end position="868"/>
    </location>
</feature>
<proteinExistence type="predicted"/>
<feature type="region of interest" description="Disordered" evidence="1">
    <location>
        <begin position="1015"/>
        <end position="1038"/>
    </location>
</feature>
<feature type="transmembrane region" description="Helical" evidence="2">
    <location>
        <begin position="429"/>
        <end position="451"/>
    </location>
</feature>
<evidence type="ECO:0000313" key="3">
    <source>
        <dbReference type="EMBL" id="AEI67436.1"/>
    </source>
</evidence>
<dbReference type="InterPro" id="IPR001036">
    <property type="entry name" value="Acrflvin-R"/>
</dbReference>
<evidence type="ECO:0000256" key="2">
    <source>
        <dbReference type="SAM" id="Phobius"/>
    </source>
</evidence>
<dbReference type="Proteomes" id="UP000000488">
    <property type="component" value="Chromosome"/>
</dbReference>
<feature type="transmembrane region" description="Helical" evidence="2">
    <location>
        <begin position="949"/>
        <end position="968"/>
    </location>
</feature>
<protein>
    <submittedName>
        <fullName evidence="3">AcrB/AcrD/AcrF family efflux transporter inner membrane protein</fullName>
    </submittedName>
</protein>
<gene>
    <name evidence="3" type="ordered locus">LILAB_27745</name>
</gene>
<sequence>MNITEACIKKPVLAWMIMAATIVFGLVAAQRIGISQFPDVDFPTINISVTWEGANPEAVESDVLEFIEEAVTQVEGVTAISSSARQGGGRVTVELDLSRNVDLALQDVQTKVSQVQRRLPLDIDPPIISKSNPEDQPILWVGVSGPFSQQVVSDYARFRVKEKLQTIPGVGEVQLGGMLERNVRIWVDAEKLDALGLTVMDVTAALQREHVELPAGRIETQGREVNVRVMGEALDLETLRRIIVREQDGFPVYLNDVALVEDGFEDVRRMARINGEPAQGVGIKKQRGANAVAVAQGIRAELAKMQKDLPEGMQLGVNFDSTQFIEESVHEIEFELMLACLLTAFVCWVFLGSLSSTMNVVLAIPMSLLGTVAVIYFLGFTLNTFTLLGLALAVGIVVDDAIMVLENIYRHSEEGKDRVRAAREGTAEITFAALAATLAVIAIFLPVVFMSGVIGKYFLQFGVTLCVAVLLSYVEAITLAPARCAQLLKTSREGRSAVGVWVDRGFEKLERVYARALGWGLKRPWWVLGAAVLLLGVSAFVFRALPGEFVPSQDQSRLLVRMQTAVGSDIEETNRLFLRAEAFASNRPEVTRVFSVVGGFGSGAVNTGIMFVSLKPPDERMPQSEFQQILRKEFNSYPGLRAVVQDQSQSGFTAQRGFPVEFSVRGSDWEQLVEGSQQMRELLLASGKVVDVDTDYQLGMPELRITPDRGRAADLGVPIQSVATTINALVGGVRVGKYSTGGRRIDVRMRLMKDQRARPEDLSTLKVRTASGALVPLSLLVTQEERPALQAITRRDRERAISIYANVAPGSNQEEALATVERLAKELPGGVRVVPGGASVAFRDSMNSLFFALFLGIGVAYMVLGAQFNSFLHPVTVLTILPLSVAGAAFALFATSTTLNIFSMIGLLLLMGIVKKNSIILVDYALQERERGADALEAMLRAGPVRLRPILMTSTATMMAAVPAALALGAGSETRAPMSIAVLGGLSVSTVLSLLVVPAFYVVADRIKTRLGERFGKKGDEGHAPPRHDEEPRPAAHG</sequence>
<dbReference type="Gene3D" id="3.30.70.1320">
    <property type="entry name" value="Multidrug efflux transporter AcrB pore domain like"/>
    <property type="match status" value="1"/>
</dbReference>
<keyword evidence="2" id="KW-0812">Transmembrane</keyword>
<dbReference type="Gene3D" id="1.20.1640.10">
    <property type="entry name" value="Multidrug efflux transporter AcrB transmembrane domain"/>
    <property type="match status" value="2"/>
</dbReference>
<keyword evidence="2" id="KW-1133">Transmembrane helix</keyword>
<dbReference type="STRING" id="483219.LILAB_27745"/>
<feature type="transmembrane region" description="Helical" evidence="2">
    <location>
        <begin position="980"/>
        <end position="1004"/>
    </location>
</feature>
<dbReference type="Gene3D" id="3.30.2090.10">
    <property type="entry name" value="Multidrug efflux transporter AcrB TolC docking domain, DN and DC subdomains"/>
    <property type="match status" value="2"/>
</dbReference>
<feature type="transmembrane region" description="Helical" evidence="2">
    <location>
        <begin position="593"/>
        <end position="614"/>
    </location>
</feature>
<accession>F8CG84</accession>
<dbReference type="PANTHER" id="PTHR32063">
    <property type="match status" value="1"/>
</dbReference>
<dbReference type="GO" id="GO:0005886">
    <property type="term" value="C:plasma membrane"/>
    <property type="evidence" value="ECO:0007669"/>
    <property type="project" value="TreeGrafter"/>
</dbReference>
<dbReference type="PANTHER" id="PTHR32063:SF0">
    <property type="entry name" value="SWARMING MOTILITY PROTEIN SWRC"/>
    <property type="match status" value="1"/>
</dbReference>
<dbReference type="GO" id="GO:0042910">
    <property type="term" value="F:xenobiotic transmembrane transporter activity"/>
    <property type="evidence" value="ECO:0007669"/>
    <property type="project" value="TreeGrafter"/>
</dbReference>
<dbReference type="EMBL" id="CP002830">
    <property type="protein sequence ID" value="AEI67436.1"/>
    <property type="molecule type" value="Genomic_DNA"/>
</dbReference>
<organism evidence="3 4">
    <name type="scientific">Myxococcus fulvus (strain ATCC BAA-855 / HW-1)</name>
    <dbReference type="NCBI Taxonomy" id="483219"/>
    <lineage>
        <taxon>Bacteria</taxon>
        <taxon>Pseudomonadati</taxon>
        <taxon>Myxococcota</taxon>
        <taxon>Myxococcia</taxon>
        <taxon>Myxococcales</taxon>
        <taxon>Cystobacterineae</taxon>
        <taxon>Myxococcaceae</taxon>
        <taxon>Myxococcus</taxon>
    </lineage>
</organism>
<feature type="transmembrane region" description="Helical" evidence="2">
    <location>
        <begin position="525"/>
        <end position="545"/>
    </location>
</feature>
<feature type="transmembrane region" description="Helical" evidence="2">
    <location>
        <begin position="888"/>
        <end position="910"/>
    </location>
</feature>
<dbReference type="eggNOG" id="COG0841">
    <property type="taxonomic scope" value="Bacteria"/>
</dbReference>
<dbReference type="KEGG" id="mfu:LILAB_27745"/>
<feature type="transmembrane region" description="Helical" evidence="2">
    <location>
        <begin position="385"/>
        <end position="409"/>
    </location>
</feature>
<dbReference type="Gene3D" id="3.30.70.1430">
    <property type="entry name" value="Multidrug efflux transporter AcrB pore domain"/>
    <property type="match status" value="2"/>
</dbReference>
<keyword evidence="2" id="KW-0472">Membrane</keyword>
<evidence type="ECO:0000256" key="1">
    <source>
        <dbReference type="SAM" id="MobiDB-lite"/>
    </source>
</evidence>
<feature type="transmembrane region" description="Helical" evidence="2">
    <location>
        <begin position="457"/>
        <end position="482"/>
    </location>
</feature>
<feature type="transmembrane region" description="Helical" evidence="2">
    <location>
        <begin position="361"/>
        <end position="379"/>
    </location>
</feature>
<evidence type="ECO:0000313" key="4">
    <source>
        <dbReference type="Proteomes" id="UP000000488"/>
    </source>
</evidence>
<dbReference type="Gene3D" id="3.30.70.1440">
    <property type="entry name" value="Multidrug efflux transporter AcrB pore domain"/>
    <property type="match status" value="1"/>
</dbReference>
<feature type="transmembrane region" description="Helical" evidence="2">
    <location>
        <begin position="336"/>
        <end position="354"/>
    </location>
</feature>
<dbReference type="Pfam" id="PF00873">
    <property type="entry name" value="ACR_tran"/>
    <property type="match status" value="1"/>
</dbReference>
<dbReference type="HOGENOM" id="CLU_002755_1_2_7"/>
<dbReference type="PRINTS" id="PR00702">
    <property type="entry name" value="ACRIFLAVINRP"/>
</dbReference>
<dbReference type="AlphaFoldDB" id="F8CG84"/>
<dbReference type="SUPFAM" id="SSF82714">
    <property type="entry name" value="Multidrug efflux transporter AcrB TolC docking domain, DN and DC subdomains"/>
    <property type="match status" value="2"/>
</dbReference>
<name>F8CG84_MYXFH</name>
<dbReference type="SUPFAM" id="SSF82693">
    <property type="entry name" value="Multidrug efflux transporter AcrB pore domain, PN1, PN2, PC1 and PC2 subdomains"/>
    <property type="match status" value="3"/>
</dbReference>
<feature type="transmembrane region" description="Helical" evidence="2">
    <location>
        <begin position="12"/>
        <end position="29"/>
    </location>
</feature>
<dbReference type="InterPro" id="IPR027463">
    <property type="entry name" value="AcrB_DN_DC_subdom"/>
</dbReference>
<reference evidence="3 4" key="1">
    <citation type="journal article" date="2011" name="J. Bacteriol.">
        <title>Genome sequence of the halotolerant marine bacterium Myxococcus fulvus HW-1.</title>
        <authorList>
            <person name="Li Z.F."/>
            <person name="Li X."/>
            <person name="Liu H."/>
            <person name="Liu X."/>
            <person name="Han K."/>
            <person name="Wu Z.H."/>
            <person name="Hu W."/>
            <person name="Li F.F."/>
            <person name="Li Y.Z."/>
        </authorList>
    </citation>
    <scope>NUCLEOTIDE SEQUENCE [LARGE SCALE GENOMIC DNA]</scope>
    <source>
        <strain evidence="4">ATCC BAA-855 / HW-1</strain>
    </source>
</reference>
<dbReference type="SUPFAM" id="SSF82866">
    <property type="entry name" value="Multidrug efflux transporter AcrB transmembrane domain"/>
    <property type="match status" value="2"/>
</dbReference>